<dbReference type="Proteomes" id="UP001162541">
    <property type="component" value="Chromosome 5"/>
</dbReference>
<dbReference type="EMBL" id="AP019870">
    <property type="protein sequence ID" value="BBN10177.1"/>
    <property type="molecule type" value="Genomic_DNA"/>
</dbReference>
<dbReference type="AlphaFoldDB" id="A0A176VJE7"/>
<dbReference type="EMBL" id="LVLJ01003548">
    <property type="protein sequence ID" value="OAE21034.1"/>
    <property type="molecule type" value="Genomic_DNA"/>
</dbReference>
<reference evidence="2" key="2">
    <citation type="journal article" date="2019" name="Curr. Biol.">
        <title>Chromatin organization in early land plants reveals an ancestral association between H3K27me3, transposons, and constitutive heterochromatin.</title>
        <authorList>
            <person name="Montgomery S.A."/>
            <person name="Tanizawa Y."/>
            <person name="Galik B."/>
            <person name="Wang N."/>
            <person name="Ito T."/>
            <person name="Mochizuki T."/>
            <person name="Akimcheva S."/>
            <person name="Bowman J."/>
            <person name="Cognat V."/>
            <person name="Drouard L."/>
            <person name="Ekker H."/>
            <person name="Houng S."/>
            <person name="Kohchi T."/>
            <person name="Lin S."/>
            <person name="Liu L.D."/>
            <person name="Nakamura Y."/>
            <person name="Valeeva L.R."/>
            <person name="Shakirov E.V."/>
            <person name="Shippen D.E."/>
            <person name="Wei W."/>
            <person name="Yagura M."/>
            <person name="Yamaoka S."/>
            <person name="Yamato K.T."/>
            <person name="Liu C."/>
            <person name="Berger F."/>
        </authorList>
    </citation>
    <scope>NUCLEOTIDE SEQUENCE [LARGE SCALE GENOMIC DNA]</scope>
    <source>
        <strain evidence="2">Tak-1</strain>
    </source>
</reference>
<name>A0A176VJE7_MARPO</name>
<dbReference type="Proteomes" id="UP000077202">
    <property type="component" value="Unassembled WGS sequence"/>
</dbReference>
<proteinExistence type="predicted"/>
<evidence type="ECO:0000313" key="4">
    <source>
        <dbReference type="Proteomes" id="UP000077202"/>
    </source>
</evidence>
<feature type="region of interest" description="Disordered" evidence="1">
    <location>
        <begin position="1"/>
        <end position="20"/>
    </location>
</feature>
<reference evidence="5" key="3">
    <citation type="journal article" date="2020" name="Curr. Biol.">
        <title>Chromatin organization in early land plants reveals an ancestral association between H3K27me3, transposons, and constitutive heterochromatin.</title>
        <authorList>
            <person name="Montgomery S.A."/>
            <person name="Tanizawa Y."/>
            <person name="Galik B."/>
            <person name="Wang N."/>
            <person name="Ito T."/>
            <person name="Mochizuki T."/>
            <person name="Akimcheva S."/>
            <person name="Bowman J.L."/>
            <person name="Cognat V."/>
            <person name="Marechal-Drouard L."/>
            <person name="Ekker H."/>
            <person name="Hong S.F."/>
            <person name="Kohchi T."/>
            <person name="Lin S.S."/>
            <person name="Liu L.D."/>
            <person name="Nakamura Y."/>
            <person name="Valeeva L.R."/>
            <person name="Shakirov E.V."/>
            <person name="Shippen D.E."/>
            <person name="Wei W.L."/>
            <person name="Yagura M."/>
            <person name="Yamaoka S."/>
            <person name="Yamato K.T."/>
            <person name="Liu C."/>
            <person name="Berger F."/>
        </authorList>
    </citation>
    <scope>NUCLEOTIDE SEQUENCE [LARGE SCALE GENOMIC DNA]</scope>
    <source>
        <strain evidence="5">Tak-1</strain>
    </source>
</reference>
<protein>
    <submittedName>
        <fullName evidence="3">Uncharacterized protein</fullName>
    </submittedName>
</protein>
<sequence length="86" mass="8986">MPPSWQGMVPPGMDDGSEFPATSAYALPPSLVPPVLVPSADPEAVDNMVNEIMQLGIVPVNLASDLAQALVFGIQSAMAFGLPPRR</sequence>
<organism evidence="3 4">
    <name type="scientific">Marchantia polymorpha subsp. ruderalis</name>
    <dbReference type="NCBI Taxonomy" id="1480154"/>
    <lineage>
        <taxon>Eukaryota</taxon>
        <taxon>Viridiplantae</taxon>
        <taxon>Streptophyta</taxon>
        <taxon>Embryophyta</taxon>
        <taxon>Marchantiophyta</taxon>
        <taxon>Marchantiopsida</taxon>
        <taxon>Marchantiidae</taxon>
        <taxon>Marchantiales</taxon>
        <taxon>Marchantiaceae</taxon>
        <taxon>Marchantia</taxon>
    </lineage>
</organism>
<keyword evidence="4" id="KW-1185">Reference proteome</keyword>
<evidence type="ECO:0000313" key="2">
    <source>
        <dbReference type="EMBL" id="BBN10177.1"/>
    </source>
</evidence>
<gene>
    <name evidence="3" type="ORF">AXG93_606s1200</name>
    <name evidence="2" type="ORF">Mp_5g01560</name>
</gene>
<accession>A0A176VJE7</accession>
<evidence type="ECO:0000313" key="3">
    <source>
        <dbReference type="EMBL" id="OAE21034.1"/>
    </source>
</evidence>
<evidence type="ECO:0000256" key="1">
    <source>
        <dbReference type="SAM" id="MobiDB-lite"/>
    </source>
</evidence>
<evidence type="ECO:0000313" key="5">
    <source>
        <dbReference type="Proteomes" id="UP001162541"/>
    </source>
</evidence>
<reference evidence="3 4" key="1">
    <citation type="submission" date="2016-03" db="EMBL/GenBank/DDBJ databases">
        <title>Mechanisms controlling the formation of the plant cell surface in tip-growing cells are functionally conserved among land plants.</title>
        <authorList>
            <person name="Honkanen S."/>
            <person name="Jones V.A."/>
            <person name="Morieri G."/>
            <person name="Champion C."/>
            <person name="Hetherington A.J."/>
            <person name="Kelly S."/>
            <person name="Saint-Marcoux D."/>
            <person name="Proust H."/>
            <person name="Prescott H."/>
            <person name="Dolan L."/>
        </authorList>
    </citation>
    <scope>NUCLEOTIDE SEQUENCE [LARGE SCALE GENOMIC DNA]</scope>
    <source>
        <strain evidence="4">cv. Tak-1 and cv. Tak-2</strain>
        <tissue evidence="3">Whole gametophyte</tissue>
    </source>
</reference>